<dbReference type="SUPFAM" id="SSF46785">
    <property type="entry name" value="Winged helix' DNA-binding domain"/>
    <property type="match status" value="1"/>
</dbReference>
<sequence length="306" mass="34241">MDNNKLEYFVSAAQSLNFSEVARTHYISQPAVSHQINLLEEELGVQLFVRVGRQLLLTSEGELFLPHAIQILQNMHETVQLVQRNKQGKSGKVSIVVANTNSATYKKCLAMFSKRYPNILVDTTIALGYEQTNEISKGNFDFCFIAEYMVADNASLDYTVTQQDRMCLVLPKSFPPVADLNDFSQLEDYPFIGISYESSPLLKEEIQNICRQRSYTPKVVHQYNRTEAVLWSVDAGVGISIVPISLISLYATENITCIPIPGDDCVVNCVAGWQRVSKNTAALKFKEVVLELYPKEPANTMPADGV</sequence>
<dbReference type="PROSITE" id="PS50931">
    <property type="entry name" value="HTH_LYSR"/>
    <property type="match status" value="1"/>
</dbReference>
<dbReference type="InterPro" id="IPR000847">
    <property type="entry name" value="LysR_HTH_N"/>
</dbReference>
<name>A0A1M5XUX5_9FIRM</name>
<keyword evidence="2" id="KW-0805">Transcription regulation</keyword>
<evidence type="ECO:0000256" key="3">
    <source>
        <dbReference type="ARBA" id="ARBA00023125"/>
    </source>
</evidence>
<dbReference type="GO" id="GO:0032993">
    <property type="term" value="C:protein-DNA complex"/>
    <property type="evidence" value="ECO:0007669"/>
    <property type="project" value="TreeGrafter"/>
</dbReference>
<evidence type="ECO:0000313" key="6">
    <source>
        <dbReference type="EMBL" id="SHI03556.1"/>
    </source>
</evidence>
<dbReference type="SUPFAM" id="SSF53850">
    <property type="entry name" value="Periplasmic binding protein-like II"/>
    <property type="match status" value="1"/>
</dbReference>
<dbReference type="PANTHER" id="PTHR30346:SF0">
    <property type="entry name" value="HCA OPERON TRANSCRIPTIONAL ACTIVATOR HCAR"/>
    <property type="match status" value="1"/>
</dbReference>
<keyword evidence="3 6" id="KW-0238">DNA-binding</keyword>
<dbReference type="GO" id="GO:0003700">
    <property type="term" value="F:DNA-binding transcription factor activity"/>
    <property type="evidence" value="ECO:0007669"/>
    <property type="project" value="InterPro"/>
</dbReference>
<dbReference type="PRINTS" id="PR00039">
    <property type="entry name" value="HTHLYSR"/>
</dbReference>
<dbReference type="Gene3D" id="3.40.190.10">
    <property type="entry name" value="Periplasmic binding protein-like II"/>
    <property type="match status" value="2"/>
</dbReference>
<keyword evidence="4" id="KW-0804">Transcription</keyword>
<dbReference type="STRING" id="1123282.SAMN02745823_02057"/>
<dbReference type="InterPro" id="IPR036388">
    <property type="entry name" value="WH-like_DNA-bd_sf"/>
</dbReference>
<evidence type="ECO:0000256" key="2">
    <source>
        <dbReference type="ARBA" id="ARBA00023015"/>
    </source>
</evidence>
<reference evidence="6 7" key="1">
    <citation type="submission" date="2016-11" db="EMBL/GenBank/DDBJ databases">
        <authorList>
            <person name="Jaros S."/>
            <person name="Januszkiewicz K."/>
            <person name="Wedrychowicz H."/>
        </authorList>
    </citation>
    <scope>NUCLEOTIDE SEQUENCE [LARGE SCALE GENOMIC DNA]</scope>
    <source>
        <strain evidence="6 7">DSM 10068</strain>
    </source>
</reference>
<protein>
    <submittedName>
        <fullName evidence="6">DNA-binding transcriptional regulator, LysR family</fullName>
    </submittedName>
</protein>
<evidence type="ECO:0000313" key="7">
    <source>
        <dbReference type="Proteomes" id="UP000183995"/>
    </source>
</evidence>
<dbReference type="EMBL" id="FQXV01000006">
    <property type="protein sequence ID" value="SHI03556.1"/>
    <property type="molecule type" value="Genomic_DNA"/>
</dbReference>
<evidence type="ECO:0000259" key="5">
    <source>
        <dbReference type="PROSITE" id="PS50931"/>
    </source>
</evidence>
<proteinExistence type="inferred from homology"/>
<dbReference type="PANTHER" id="PTHR30346">
    <property type="entry name" value="TRANSCRIPTIONAL DUAL REGULATOR HCAR-RELATED"/>
    <property type="match status" value="1"/>
</dbReference>
<dbReference type="RefSeq" id="WP_073078508.1">
    <property type="nucleotide sequence ID" value="NZ_FQXV01000006.1"/>
</dbReference>
<dbReference type="Pfam" id="PF00126">
    <property type="entry name" value="HTH_1"/>
    <property type="match status" value="1"/>
</dbReference>
<dbReference type="InterPro" id="IPR005119">
    <property type="entry name" value="LysR_subst-bd"/>
</dbReference>
<gene>
    <name evidence="6" type="ORF">SAMN02745823_02057</name>
</gene>
<evidence type="ECO:0000256" key="1">
    <source>
        <dbReference type="ARBA" id="ARBA00009437"/>
    </source>
</evidence>
<dbReference type="GO" id="GO:0003677">
    <property type="term" value="F:DNA binding"/>
    <property type="evidence" value="ECO:0007669"/>
    <property type="project" value="UniProtKB-KW"/>
</dbReference>
<dbReference type="Gene3D" id="1.10.10.10">
    <property type="entry name" value="Winged helix-like DNA-binding domain superfamily/Winged helix DNA-binding domain"/>
    <property type="match status" value="1"/>
</dbReference>
<comment type="similarity">
    <text evidence="1">Belongs to the LysR transcriptional regulatory family.</text>
</comment>
<dbReference type="OrthoDB" id="9803714at2"/>
<dbReference type="AlphaFoldDB" id="A0A1M5XUX5"/>
<accession>A0A1M5XUX5</accession>
<organism evidence="6 7">
    <name type="scientific">Sporobacter termitidis DSM 10068</name>
    <dbReference type="NCBI Taxonomy" id="1123282"/>
    <lineage>
        <taxon>Bacteria</taxon>
        <taxon>Bacillati</taxon>
        <taxon>Bacillota</taxon>
        <taxon>Clostridia</taxon>
        <taxon>Eubacteriales</taxon>
        <taxon>Oscillospiraceae</taxon>
        <taxon>Sporobacter</taxon>
    </lineage>
</organism>
<evidence type="ECO:0000256" key="4">
    <source>
        <dbReference type="ARBA" id="ARBA00023163"/>
    </source>
</evidence>
<dbReference type="Pfam" id="PF03466">
    <property type="entry name" value="LysR_substrate"/>
    <property type="match status" value="1"/>
</dbReference>
<dbReference type="Proteomes" id="UP000183995">
    <property type="component" value="Unassembled WGS sequence"/>
</dbReference>
<feature type="domain" description="HTH lysR-type" evidence="5">
    <location>
        <begin position="1"/>
        <end position="58"/>
    </location>
</feature>
<dbReference type="InterPro" id="IPR036390">
    <property type="entry name" value="WH_DNA-bd_sf"/>
</dbReference>
<dbReference type="FunFam" id="1.10.10.10:FF:000001">
    <property type="entry name" value="LysR family transcriptional regulator"/>
    <property type="match status" value="1"/>
</dbReference>
<keyword evidence="7" id="KW-1185">Reference proteome</keyword>